<evidence type="ECO:0000313" key="3">
    <source>
        <dbReference type="Proteomes" id="UP000322873"/>
    </source>
</evidence>
<protein>
    <submittedName>
        <fullName evidence="2">Uncharacterized protein</fullName>
    </submittedName>
</protein>
<feature type="region of interest" description="Disordered" evidence="1">
    <location>
        <begin position="68"/>
        <end position="87"/>
    </location>
</feature>
<reference evidence="2 3" key="1">
    <citation type="submission" date="2019-06" db="EMBL/GenBank/DDBJ databases">
        <title>Genome Sequence of the Brown Rot Fungal Pathogen Monilinia fructicola.</title>
        <authorList>
            <person name="De Miccolis Angelini R.M."/>
            <person name="Landi L."/>
            <person name="Abate D."/>
            <person name="Pollastro S."/>
            <person name="Romanazzi G."/>
            <person name="Faretra F."/>
        </authorList>
    </citation>
    <scope>NUCLEOTIDE SEQUENCE [LARGE SCALE GENOMIC DNA]</scope>
    <source>
        <strain evidence="2 3">Mfrc123</strain>
    </source>
</reference>
<gene>
    <name evidence="2" type="ORF">EYC84_005886</name>
</gene>
<accession>A0A5M9K347</accession>
<feature type="compositionally biased region" description="Polar residues" evidence="1">
    <location>
        <begin position="73"/>
        <end position="87"/>
    </location>
</feature>
<sequence length="87" mass="9926">MGIRPSFHSNTERIGYPAKENVLPIERKVSGRRGRKEKESSIDFKSIEMTSVVWARAACFLFFEREKPPSPRMANSLQILSNPSSRS</sequence>
<dbReference type="Proteomes" id="UP000322873">
    <property type="component" value="Unassembled WGS sequence"/>
</dbReference>
<keyword evidence="3" id="KW-1185">Reference proteome</keyword>
<comment type="caution">
    <text evidence="2">The sequence shown here is derived from an EMBL/GenBank/DDBJ whole genome shotgun (WGS) entry which is preliminary data.</text>
</comment>
<organism evidence="2 3">
    <name type="scientific">Monilinia fructicola</name>
    <name type="common">Brown rot fungus</name>
    <name type="synonym">Ciboria fructicola</name>
    <dbReference type="NCBI Taxonomy" id="38448"/>
    <lineage>
        <taxon>Eukaryota</taxon>
        <taxon>Fungi</taxon>
        <taxon>Dikarya</taxon>
        <taxon>Ascomycota</taxon>
        <taxon>Pezizomycotina</taxon>
        <taxon>Leotiomycetes</taxon>
        <taxon>Helotiales</taxon>
        <taxon>Sclerotiniaceae</taxon>
        <taxon>Monilinia</taxon>
    </lineage>
</organism>
<proteinExistence type="predicted"/>
<evidence type="ECO:0000313" key="2">
    <source>
        <dbReference type="EMBL" id="KAA8574412.1"/>
    </source>
</evidence>
<dbReference type="AlphaFoldDB" id="A0A5M9K347"/>
<evidence type="ECO:0000256" key="1">
    <source>
        <dbReference type="SAM" id="MobiDB-lite"/>
    </source>
</evidence>
<dbReference type="EMBL" id="VICG01000003">
    <property type="protein sequence ID" value="KAA8574412.1"/>
    <property type="molecule type" value="Genomic_DNA"/>
</dbReference>
<name>A0A5M9K347_MONFR</name>